<gene>
    <name evidence="1" type="ORF">TM448A01694_0003</name>
    <name evidence="2" type="ORF">TM448B00948_0006</name>
</gene>
<dbReference type="InterPro" id="IPR056209">
    <property type="entry name" value="SU10_adaptor"/>
</dbReference>
<protein>
    <submittedName>
        <fullName evidence="1">Uncharacterized protein</fullName>
    </submittedName>
</protein>
<accession>A0A6H1ZS35</accession>
<proteinExistence type="predicted"/>
<dbReference type="Pfam" id="PF24175">
    <property type="entry name" value="SU10_adaptor"/>
    <property type="match status" value="1"/>
</dbReference>
<reference evidence="1" key="1">
    <citation type="submission" date="2020-03" db="EMBL/GenBank/DDBJ databases">
        <title>The deep terrestrial virosphere.</title>
        <authorList>
            <person name="Holmfeldt K."/>
            <person name="Nilsson E."/>
            <person name="Simone D."/>
            <person name="Lopez-Fernandez M."/>
            <person name="Wu X."/>
            <person name="de Brujin I."/>
            <person name="Lundin D."/>
            <person name="Andersson A."/>
            <person name="Bertilsson S."/>
            <person name="Dopson M."/>
        </authorList>
    </citation>
    <scope>NUCLEOTIDE SEQUENCE</scope>
    <source>
        <strain evidence="1">TM448A01694</strain>
        <strain evidence="2">TM448B00948</strain>
    </source>
</reference>
<organism evidence="1">
    <name type="scientific">viral metagenome</name>
    <dbReference type="NCBI Taxonomy" id="1070528"/>
    <lineage>
        <taxon>unclassified sequences</taxon>
        <taxon>metagenomes</taxon>
        <taxon>organismal metagenomes</taxon>
    </lineage>
</organism>
<dbReference type="EMBL" id="MT144677">
    <property type="protein sequence ID" value="QJH97196.1"/>
    <property type="molecule type" value="Genomic_DNA"/>
</dbReference>
<sequence length="231" mass="25903">MKKIIIILLGVLLFCWPGPVLPWSQTTSGITAQNIIDDVRQDINESTASYYDDTADMVYWINEAVHIIASSAGCIEVSEDIILSGGTMAYTLSTSHYDLKSFHLYDSGVVNSPERFSFIRKIQQNLLPDIPEQELRPKYCFEAKGQFCVWPVPGTDISGTTVTVYMSSIPTGVTGVTSQIETPEFFDPAIRNYVISKAYFKARLENRGNLFMSLFIARLQEYLNKDAGVKE</sequence>
<dbReference type="EMBL" id="MT144186">
    <property type="protein sequence ID" value="QJA50289.1"/>
    <property type="molecule type" value="Genomic_DNA"/>
</dbReference>
<evidence type="ECO:0000313" key="2">
    <source>
        <dbReference type="EMBL" id="QJH97196.1"/>
    </source>
</evidence>
<evidence type="ECO:0000313" key="1">
    <source>
        <dbReference type="EMBL" id="QJA50289.1"/>
    </source>
</evidence>
<dbReference type="AlphaFoldDB" id="A0A6H1ZS35"/>
<name>A0A6H1ZS35_9ZZZZ</name>